<comment type="caution">
    <text evidence="2">The sequence shown here is derived from an EMBL/GenBank/DDBJ whole genome shotgun (WGS) entry which is preliminary data.</text>
</comment>
<gene>
    <name evidence="2" type="ORF">FPZ42_02730</name>
</gene>
<evidence type="ECO:0000313" key="3">
    <source>
        <dbReference type="Proteomes" id="UP000318010"/>
    </source>
</evidence>
<reference evidence="2 3" key="1">
    <citation type="submission" date="2019-07" db="EMBL/GenBank/DDBJ databases">
        <authorList>
            <person name="Kim J."/>
        </authorList>
    </citation>
    <scope>NUCLEOTIDE SEQUENCE [LARGE SCALE GENOMIC DNA]</scope>
    <source>
        <strain evidence="2 3">MJ1a</strain>
    </source>
</reference>
<keyword evidence="3" id="KW-1185">Reference proteome</keyword>
<dbReference type="OrthoDB" id="799584at2"/>
<organism evidence="2 3">
    <name type="scientific">Mucilaginibacter achroorhodeus</name>
    <dbReference type="NCBI Taxonomy" id="2599294"/>
    <lineage>
        <taxon>Bacteria</taxon>
        <taxon>Pseudomonadati</taxon>
        <taxon>Bacteroidota</taxon>
        <taxon>Sphingobacteriia</taxon>
        <taxon>Sphingobacteriales</taxon>
        <taxon>Sphingobacteriaceae</taxon>
        <taxon>Mucilaginibacter</taxon>
    </lineage>
</organism>
<sequence>MKKLFFLVVSVCVAGMASAQKAPANSADNFFNQQLSKNLKADSTFLKKFPQLKMDSQNNLGNLNKMYAEIPQNKTLPLRANTNYGPAVKVIPFYSKMPVVKLKGNSKMPVMGAAPQPKNNRDSVVVIP</sequence>
<feature type="signal peptide" evidence="1">
    <location>
        <begin position="1"/>
        <end position="19"/>
    </location>
</feature>
<dbReference type="EMBL" id="VOEI01000001">
    <property type="protein sequence ID" value="TWR28146.1"/>
    <property type="molecule type" value="Genomic_DNA"/>
</dbReference>
<evidence type="ECO:0000256" key="1">
    <source>
        <dbReference type="SAM" id="SignalP"/>
    </source>
</evidence>
<name>A0A563UA07_9SPHI</name>
<protein>
    <submittedName>
        <fullName evidence="2">Uncharacterized protein</fullName>
    </submittedName>
</protein>
<evidence type="ECO:0000313" key="2">
    <source>
        <dbReference type="EMBL" id="TWR28146.1"/>
    </source>
</evidence>
<dbReference type="RefSeq" id="WP_146268941.1">
    <property type="nucleotide sequence ID" value="NZ_VOEI01000001.1"/>
</dbReference>
<feature type="chain" id="PRO_5021873780" evidence="1">
    <location>
        <begin position="20"/>
        <end position="128"/>
    </location>
</feature>
<proteinExistence type="predicted"/>
<keyword evidence="1" id="KW-0732">Signal</keyword>
<dbReference type="Proteomes" id="UP000318010">
    <property type="component" value="Unassembled WGS sequence"/>
</dbReference>
<dbReference type="AlphaFoldDB" id="A0A563UA07"/>
<accession>A0A563UA07</accession>